<protein>
    <recommendedName>
        <fullName evidence="2">Nuclear transport factor 2</fullName>
        <shortName evidence="2">NTF-2</shortName>
    </recommendedName>
</protein>
<keyword evidence="2" id="KW-0653">Protein transport</keyword>
<evidence type="ECO:0000256" key="2">
    <source>
        <dbReference type="RuleBase" id="RU369002"/>
    </source>
</evidence>
<dbReference type="InterPro" id="IPR045875">
    <property type="entry name" value="NTF2"/>
</dbReference>
<dbReference type="GO" id="GO:0051028">
    <property type="term" value="P:mRNA transport"/>
    <property type="evidence" value="ECO:0007669"/>
    <property type="project" value="UniProtKB-UniRule"/>
</dbReference>
<dbReference type="Pfam" id="PF02136">
    <property type="entry name" value="NTF2"/>
    <property type="match status" value="1"/>
</dbReference>
<keyword evidence="2" id="KW-0539">Nucleus</keyword>
<dbReference type="InterPro" id="IPR018222">
    <property type="entry name" value="Nuclear_transport_factor_2_euk"/>
</dbReference>
<gene>
    <name evidence="4" type="ORF">BSTOLATCC_MIC39546</name>
</gene>
<evidence type="ECO:0000313" key="4">
    <source>
        <dbReference type="EMBL" id="CAG9325751.1"/>
    </source>
</evidence>
<dbReference type="SUPFAM" id="SSF54427">
    <property type="entry name" value="NTF2-like"/>
    <property type="match status" value="1"/>
</dbReference>
<sequence length="122" mass="13558">MADINTLGLQFAQFYYNGFQTNRESLRVLFNADSMLTFESDQFKGADAIIGKFHSLTAQSIVHHILTLDVQPSTTPGSMIILITGQLQMDQDAPLKFSQVFHLIPSGGSYICTNILFRLNLG</sequence>
<reference evidence="4" key="1">
    <citation type="submission" date="2021-09" db="EMBL/GenBank/DDBJ databases">
        <authorList>
            <consortium name="AG Swart"/>
            <person name="Singh M."/>
            <person name="Singh A."/>
            <person name="Seah K."/>
            <person name="Emmerich C."/>
        </authorList>
    </citation>
    <scope>NUCLEOTIDE SEQUENCE</scope>
    <source>
        <strain evidence="4">ATCC30299</strain>
    </source>
</reference>
<dbReference type="GO" id="GO:0005635">
    <property type="term" value="C:nuclear envelope"/>
    <property type="evidence" value="ECO:0007669"/>
    <property type="project" value="UniProtKB-ARBA"/>
</dbReference>
<keyword evidence="2" id="KW-0813">Transport</keyword>
<dbReference type="CDD" id="cd00780">
    <property type="entry name" value="NTF2"/>
    <property type="match status" value="1"/>
</dbReference>
<name>A0AAU9JCC2_9CILI</name>
<organism evidence="4 5">
    <name type="scientific">Blepharisma stoltei</name>
    <dbReference type="NCBI Taxonomy" id="1481888"/>
    <lineage>
        <taxon>Eukaryota</taxon>
        <taxon>Sar</taxon>
        <taxon>Alveolata</taxon>
        <taxon>Ciliophora</taxon>
        <taxon>Postciliodesmatophora</taxon>
        <taxon>Heterotrichea</taxon>
        <taxon>Heterotrichida</taxon>
        <taxon>Blepharismidae</taxon>
        <taxon>Blepharisma</taxon>
    </lineage>
</organism>
<dbReference type="GO" id="GO:0005737">
    <property type="term" value="C:cytoplasm"/>
    <property type="evidence" value="ECO:0007669"/>
    <property type="project" value="UniProtKB-SubCell"/>
</dbReference>
<proteinExistence type="predicted"/>
<accession>A0AAU9JCC2</accession>
<dbReference type="GO" id="GO:0006606">
    <property type="term" value="P:protein import into nucleus"/>
    <property type="evidence" value="ECO:0007669"/>
    <property type="project" value="UniProtKB-ARBA"/>
</dbReference>
<dbReference type="AlphaFoldDB" id="A0AAU9JCC2"/>
<comment type="function">
    <text evidence="2">Has a role in nuclear-cytoplasmic transport of proteins and mRNAs.</text>
</comment>
<dbReference type="FunFam" id="3.10.450.50:FF:000005">
    <property type="entry name" value="Nuclear transport factor 2"/>
    <property type="match status" value="1"/>
</dbReference>
<feature type="domain" description="NTF2" evidence="3">
    <location>
        <begin position="7"/>
        <end position="119"/>
    </location>
</feature>
<dbReference type="PANTHER" id="PTHR12612">
    <property type="entry name" value="NUCLEAR TRANSPORT FACTOR 2"/>
    <property type="match status" value="1"/>
</dbReference>
<dbReference type="InterPro" id="IPR002075">
    <property type="entry name" value="NTF2_dom"/>
</dbReference>
<dbReference type="PROSITE" id="PS50177">
    <property type="entry name" value="NTF2_DOMAIN"/>
    <property type="match status" value="1"/>
</dbReference>
<comment type="subcellular location">
    <subcellularLocation>
        <location evidence="2">Cytoplasm</location>
    </subcellularLocation>
    <subcellularLocation>
        <location evidence="2">Nucleus</location>
    </subcellularLocation>
</comment>
<keyword evidence="5" id="KW-1185">Reference proteome</keyword>
<dbReference type="InterPro" id="IPR032710">
    <property type="entry name" value="NTF2-like_dom_sf"/>
</dbReference>
<evidence type="ECO:0000259" key="3">
    <source>
        <dbReference type="PROSITE" id="PS50177"/>
    </source>
</evidence>
<dbReference type="Proteomes" id="UP001162131">
    <property type="component" value="Unassembled WGS sequence"/>
</dbReference>
<dbReference type="Gene3D" id="3.10.450.50">
    <property type="match status" value="1"/>
</dbReference>
<comment type="caution">
    <text evidence="4">The sequence shown here is derived from an EMBL/GenBank/DDBJ whole genome shotgun (WGS) entry which is preliminary data.</text>
</comment>
<evidence type="ECO:0000256" key="1">
    <source>
        <dbReference type="ARBA" id="ARBA00022490"/>
    </source>
</evidence>
<evidence type="ECO:0000313" key="5">
    <source>
        <dbReference type="Proteomes" id="UP001162131"/>
    </source>
</evidence>
<dbReference type="EMBL" id="CAJZBQ010000039">
    <property type="protein sequence ID" value="CAG9325751.1"/>
    <property type="molecule type" value="Genomic_DNA"/>
</dbReference>
<keyword evidence="1 2" id="KW-0963">Cytoplasm</keyword>